<evidence type="ECO:0000313" key="2">
    <source>
        <dbReference type="Proteomes" id="UP000476064"/>
    </source>
</evidence>
<evidence type="ECO:0008006" key="3">
    <source>
        <dbReference type="Google" id="ProtNLM"/>
    </source>
</evidence>
<dbReference type="InterPro" id="IPR004027">
    <property type="entry name" value="SEC_C_motif"/>
</dbReference>
<sequence length="381" mass="43354">MEEIQNEIQRLNQSNAIKGPVVTGLKDIFALMTKDRLSFIAANCALAGRSKLKKQELADALYERIAEPAYVRAAFIAAEPKEWELVSRLLKVPSIQDNAIMLDAYLFLMDKGLVFSFMERNELFIAMPAEVKDAFGKLHQPSFRKERGEHQLVLRYIEAAANLYGICPVDKVIAIINEQNGSQLTESQFNRIRSSVSDKLLTWNVQRGLLFSDNLDGESLDDYEAFLESVKDKPYYIPPKEELLRYADIDYFEMTPQLEMLKHYIVQRLGKSERLAHALVDDIQLACAMEEPLGVIMEEFENRSINLSKKQLDELMPLIIQVHNTTRMWSTRGYTPDELSAMRNQEAKPGNVVQFPSASSKVGRNDPCPCGSGKKYKKCCL</sequence>
<dbReference type="PANTHER" id="PTHR33747">
    <property type="entry name" value="UPF0225 PROTEIN SCO1677"/>
    <property type="match status" value="1"/>
</dbReference>
<accession>A0A6C0FPX2</accession>
<dbReference type="Proteomes" id="UP000476064">
    <property type="component" value="Chromosome"/>
</dbReference>
<dbReference type="Gene3D" id="3.10.450.50">
    <property type="match status" value="1"/>
</dbReference>
<dbReference type="RefSeq" id="WP_162355005.1">
    <property type="nucleotide sequence ID" value="NZ_CP048209.1"/>
</dbReference>
<proteinExistence type="predicted"/>
<dbReference type="PANTHER" id="PTHR33747:SF1">
    <property type="entry name" value="ADENYLATE CYCLASE-ASSOCIATED CAP C-TERMINAL DOMAIN-CONTAINING PROTEIN"/>
    <property type="match status" value="1"/>
</dbReference>
<keyword evidence="2" id="KW-1185">Reference proteome</keyword>
<organism evidence="1 2">
    <name type="scientific">Paenibacillus lycopersici</name>
    <dbReference type="NCBI Taxonomy" id="2704462"/>
    <lineage>
        <taxon>Bacteria</taxon>
        <taxon>Bacillati</taxon>
        <taxon>Bacillota</taxon>
        <taxon>Bacilli</taxon>
        <taxon>Bacillales</taxon>
        <taxon>Paenibacillaceae</taxon>
        <taxon>Paenibacillus</taxon>
    </lineage>
</organism>
<dbReference type="EMBL" id="CP048209">
    <property type="protein sequence ID" value="QHT58937.1"/>
    <property type="molecule type" value="Genomic_DNA"/>
</dbReference>
<evidence type="ECO:0000313" key="1">
    <source>
        <dbReference type="EMBL" id="QHT58937.1"/>
    </source>
</evidence>
<dbReference type="AlphaFoldDB" id="A0A6C0FPX2"/>
<dbReference type="SUPFAM" id="SSF103642">
    <property type="entry name" value="Sec-C motif"/>
    <property type="match status" value="1"/>
</dbReference>
<reference evidence="1 2" key="1">
    <citation type="submission" date="2020-01" db="EMBL/GenBank/DDBJ databases">
        <title>Paenibacillus sp. nov., isolated from tomato rhizosphere.</title>
        <authorList>
            <person name="Weon H.-Y."/>
            <person name="Lee S.A."/>
        </authorList>
    </citation>
    <scope>NUCLEOTIDE SEQUENCE [LARGE SCALE GENOMIC DNA]</scope>
    <source>
        <strain evidence="1 2">12200R-189</strain>
    </source>
</reference>
<dbReference type="Pfam" id="PF02810">
    <property type="entry name" value="SEC-C"/>
    <property type="match status" value="1"/>
</dbReference>
<gene>
    <name evidence="1" type="ORF">GXP70_02400</name>
</gene>
<name>A0A6C0FPX2_9BACL</name>
<protein>
    <recommendedName>
        <fullName evidence="3">SEC-C motif-containing protein</fullName>
    </recommendedName>
</protein>
<dbReference type="KEGG" id="plyc:GXP70_02400"/>